<comment type="caution">
    <text evidence="1">The sequence shown here is derived from an EMBL/GenBank/DDBJ whole genome shotgun (WGS) entry which is preliminary data.</text>
</comment>
<sequence length="66" mass="7508">MAKEPTCCIGSGPSYLYRLLDHEWKEGMSQQEAEIFFVMQKEILALPSRPQTMPGILSTPEYFPGK</sequence>
<proteinExistence type="predicted"/>
<dbReference type="SUPFAM" id="SSF56235">
    <property type="entry name" value="N-terminal nucleophile aminohydrolases (Ntn hydrolases)"/>
    <property type="match status" value="1"/>
</dbReference>
<keyword evidence="2" id="KW-1185">Reference proteome</keyword>
<evidence type="ECO:0000313" key="1">
    <source>
        <dbReference type="EMBL" id="KAF0894755.1"/>
    </source>
</evidence>
<dbReference type="AlphaFoldDB" id="A0A6G1C279"/>
<dbReference type="InterPro" id="IPR029055">
    <property type="entry name" value="Ntn_hydrolases_N"/>
</dbReference>
<organism evidence="1 2">
    <name type="scientific">Oryza meyeriana var. granulata</name>
    <dbReference type="NCBI Taxonomy" id="110450"/>
    <lineage>
        <taxon>Eukaryota</taxon>
        <taxon>Viridiplantae</taxon>
        <taxon>Streptophyta</taxon>
        <taxon>Embryophyta</taxon>
        <taxon>Tracheophyta</taxon>
        <taxon>Spermatophyta</taxon>
        <taxon>Magnoliopsida</taxon>
        <taxon>Liliopsida</taxon>
        <taxon>Poales</taxon>
        <taxon>Poaceae</taxon>
        <taxon>BOP clade</taxon>
        <taxon>Oryzoideae</taxon>
        <taxon>Oryzeae</taxon>
        <taxon>Oryzinae</taxon>
        <taxon>Oryza</taxon>
        <taxon>Oryza meyeriana</taxon>
    </lineage>
</organism>
<dbReference type="EMBL" id="SPHZ02000010">
    <property type="protein sequence ID" value="KAF0894755.1"/>
    <property type="molecule type" value="Genomic_DNA"/>
</dbReference>
<accession>A0A6G1C279</accession>
<protein>
    <submittedName>
        <fullName evidence="1">Uncharacterized protein</fullName>
    </submittedName>
</protein>
<gene>
    <name evidence="1" type="ORF">E2562_003640</name>
</gene>
<dbReference type="Proteomes" id="UP000479710">
    <property type="component" value="Unassembled WGS sequence"/>
</dbReference>
<dbReference type="OrthoDB" id="1738547at2759"/>
<name>A0A6G1C279_9ORYZ</name>
<evidence type="ECO:0000313" key="2">
    <source>
        <dbReference type="Proteomes" id="UP000479710"/>
    </source>
</evidence>
<reference evidence="1 2" key="1">
    <citation type="submission" date="2019-11" db="EMBL/GenBank/DDBJ databases">
        <title>Whole genome sequence of Oryza granulata.</title>
        <authorList>
            <person name="Li W."/>
        </authorList>
    </citation>
    <scope>NUCLEOTIDE SEQUENCE [LARGE SCALE GENOMIC DNA]</scope>
    <source>
        <strain evidence="2">cv. Menghai</strain>
        <tissue evidence="1">Leaf</tissue>
    </source>
</reference>